<evidence type="ECO:0000313" key="1">
    <source>
        <dbReference type="EMBL" id="MBW75003.1"/>
    </source>
</evidence>
<reference evidence="1" key="1">
    <citation type="submission" date="2018-01" db="EMBL/GenBank/DDBJ databases">
        <title>An insight into the sialome of Amazonian anophelines.</title>
        <authorList>
            <person name="Ribeiro J.M."/>
            <person name="Scarpassa V."/>
            <person name="Calvo E."/>
        </authorList>
    </citation>
    <scope>NUCLEOTIDE SEQUENCE</scope>
</reference>
<sequence length="131" mass="14437">MPRQAFLSVAFPRSAVLFCFHYSLSFSLSLPLSLHFCSLPRGALLSSSACCWQKVSDPGKQRLSSSFVATSGTERTEASPVRPVWFLARYGSLRKRIPGQMACHSLSPAMSCPFHFCVESFIISAEGLDVR</sequence>
<protein>
    <submittedName>
        <fullName evidence="1">Putative secreted protein</fullName>
    </submittedName>
</protein>
<proteinExistence type="predicted"/>
<accession>A0A2M4DBN8</accession>
<dbReference type="AlphaFoldDB" id="A0A2M4DBN8"/>
<organism evidence="1">
    <name type="scientific">Anopheles darlingi</name>
    <name type="common">Mosquito</name>
    <dbReference type="NCBI Taxonomy" id="43151"/>
    <lineage>
        <taxon>Eukaryota</taxon>
        <taxon>Metazoa</taxon>
        <taxon>Ecdysozoa</taxon>
        <taxon>Arthropoda</taxon>
        <taxon>Hexapoda</taxon>
        <taxon>Insecta</taxon>
        <taxon>Pterygota</taxon>
        <taxon>Neoptera</taxon>
        <taxon>Endopterygota</taxon>
        <taxon>Diptera</taxon>
        <taxon>Nematocera</taxon>
        <taxon>Culicoidea</taxon>
        <taxon>Culicidae</taxon>
        <taxon>Anophelinae</taxon>
        <taxon>Anopheles</taxon>
    </lineage>
</organism>
<dbReference type="EMBL" id="GGFL01010825">
    <property type="protein sequence ID" value="MBW75003.1"/>
    <property type="molecule type" value="Transcribed_RNA"/>
</dbReference>
<name>A0A2M4DBN8_ANODA</name>